<evidence type="ECO:0000256" key="4">
    <source>
        <dbReference type="ARBA" id="ARBA00023163"/>
    </source>
</evidence>
<dbReference type="PROSITE" id="PS50977">
    <property type="entry name" value="HTH_TETR_2"/>
    <property type="match status" value="1"/>
</dbReference>
<protein>
    <submittedName>
        <fullName evidence="8">TetR/AcrR family transcriptional regulator</fullName>
    </submittedName>
</protein>
<evidence type="ECO:0000313" key="8">
    <source>
        <dbReference type="EMBL" id="MBB1157155.1"/>
    </source>
</evidence>
<evidence type="ECO:0000259" key="7">
    <source>
        <dbReference type="PROSITE" id="PS50977"/>
    </source>
</evidence>
<sequence>MRSTSMPAVPPSTGKRDGRARAPRDPDATRRALVEAALKLFEKDGFHATSVQKIVDTAKLTKGAFYYHFETKEDVLHEIHDQFMDFQLRRIREVLAEGGAPERVLRRVMTEVLVEPIGIYRAEISIFQQERRFLSSTTFASIERKRDEFEALVTQVVERGIESGAFKPVATARVLAFAVIGVAAWAHTWLDPRGEMTPRQIGDAFGEIVVAGLRTGSLAENRA</sequence>
<organism evidence="8 9">
    <name type="scientific">Amycolatopsis dendrobii</name>
    <dbReference type="NCBI Taxonomy" id="2760662"/>
    <lineage>
        <taxon>Bacteria</taxon>
        <taxon>Bacillati</taxon>
        <taxon>Actinomycetota</taxon>
        <taxon>Actinomycetes</taxon>
        <taxon>Pseudonocardiales</taxon>
        <taxon>Pseudonocardiaceae</taxon>
        <taxon>Amycolatopsis</taxon>
    </lineage>
</organism>
<evidence type="ECO:0000256" key="3">
    <source>
        <dbReference type="ARBA" id="ARBA00023125"/>
    </source>
</evidence>
<evidence type="ECO:0000256" key="2">
    <source>
        <dbReference type="ARBA" id="ARBA00023015"/>
    </source>
</evidence>
<dbReference type="Gene3D" id="1.10.10.60">
    <property type="entry name" value="Homeodomain-like"/>
    <property type="match status" value="1"/>
</dbReference>
<dbReference type="InterPro" id="IPR009057">
    <property type="entry name" value="Homeodomain-like_sf"/>
</dbReference>
<keyword evidence="2" id="KW-0805">Transcription regulation</keyword>
<comment type="caution">
    <text evidence="8">The sequence shown here is derived from an EMBL/GenBank/DDBJ whole genome shotgun (WGS) entry which is preliminary data.</text>
</comment>
<dbReference type="GO" id="GO:0000976">
    <property type="term" value="F:transcription cis-regulatory region binding"/>
    <property type="evidence" value="ECO:0007669"/>
    <property type="project" value="TreeGrafter"/>
</dbReference>
<dbReference type="InterPro" id="IPR036271">
    <property type="entry name" value="Tet_transcr_reg_TetR-rel_C_sf"/>
</dbReference>
<evidence type="ECO:0000256" key="5">
    <source>
        <dbReference type="PROSITE-ProRule" id="PRU00335"/>
    </source>
</evidence>
<dbReference type="PROSITE" id="PS01081">
    <property type="entry name" value="HTH_TETR_1"/>
    <property type="match status" value="1"/>
</dbReference>
<feature type="DNA-binding region" description="H-T-H motif" evidence="5">
    <location>
        <begin position="50"/>
        <end position="69"/>
    </location>
</feature>
<dbReference type="PRINTS" id="PR00455">
    <property type="entry name" value="HTHTETR"/>
</dbReference>
<dbReference type="SUPFAM" id="SSF48498">
    <property type="entry name" value="Tetracyclin repressor-like, C-terminal domain"/>
    <property type="match status" value="1"/>
</dbReference>
<feature type="region of interest" description="Disordered" evidence="6">
    <location>
        <begin position="1"/>
        <end position="28"/>
    </location>
</feature>
<dbReference type="Pfam" id="PF17932">
    <property type="entry name" value="TetR_C_24"/>
    <property type="match status" value="1"/>
</dbReference>
<dbReference type="Pfam" id="PF00440">
    <property type="entry name" value="TetR_N"/>
    <property type="match status" value="1"/>
</dbReference>
<evidence type="ECO:0000256" key="6">
    <source>
        <dbReference type="SAM" id="MobiDB-lite"/>
    </source>
</evidence>
<keyword evidence="9" id="KW-1185">Reference proteome</keyword>
<gene>
    <name evidence="8" type="ORF">H4281_28760</name>
</gene>
<dbReference type="SUPFAM" id="SSF46689">
    <property type="entry name" value="Homeodomain-like"/>
    <property type="match status" value="1"/>
</dbReference>
<reference evidence="8 9" key="1">
    <citation type="submission" date="2020-08" db="EMBL/GenBank/DDBJ databases">
        <title>Amycolatopsis sp. nov. DR6-1 isolated from Dendrobium heterocarpum.</title>
        <authorList>
            <person name="Tedsree N."/>
            <person name="Kuncharoen N."/>
            <person name="Likhitwitayawuid K."/>
            <person name="Tanasupawat S."/>
        </authorList>
    </citation>
    <scope>NUCLEOTIDE SEQUENCE [LARGE SCALE GENOMIC DNA]</scope>
    <source>
        <strain evidence="8 9">DR6-1</strain>
    </source>
</reference>
<dbReference type="GO" id="GO:0003700">
    <property type="term" value="F:DNA-binding transcription factor activity"/>
    <property type="evidence" value="ECO:0007669"/>
    <property type="project" value="TreeGrafter"/>
</dbReference>
<dbReference type="PANTHER" id="PTHR30055">
    <property type="entry name" value="HTH-TYPE TRANSCRIPTIONAL REGULATOR RUTR"/>
    <property type="match status" value="1"/>
</dbReference>
<feature type="compositionally biased region" description="Basic and acidic residues" evidence="6">
    <location>
        <begin position="14"/>
        <end position="28"/>
    </location>
</feature>
<dbReference type="InterPro" id="IPR001647">
    <property type="entry name" value="HTH_TetR"/>
</dbReference>
<dbReference type="EMBL" id="JACGZW010000010">
    <property type="protein sequence ID" value="MBB1157155.1"/>
    <property type="molecule type" value="Genomic_DNA"/>
</dbReference>
<accession>A0A7W3ZD88</accession>
<dbReference type="InterPro" id="IPR023772">
    <property type="entry name" value="DNA-bd_HTH_TetR-type_CS"/>
</dbReference>
<evidence type="ECO:0000313" key="9">
    <source>
        <dbReference type="Proteomes" id="UP000526734"/>
    </source>
</evidence>
<keyword evidence="1" id="KW-0678">Repressor</keyword>
<dbReference type="InterPro" id="IPR041490">
    <property type="entry name" value="KstR2_TetR_C"/>
</dbReference>
<keyword evidence="3 5" id="KW-0238">DNA-binding</keyword>
<proteinExistence type="predicted"/>
<dbReference type="Proteomes" id="UP000526734">
    <property type="component" value="Unassembled WGS sequence"/>
</dbReference>
<name>A0A7W3ZD88_9PSEU</name>
<dbReference type="InterPro" id="IPR050109">
    <property type="entry name" value="HTH-type_TetR-like_transc_reg"/>
</dbReference>
<keyword evidence="4" id="KW-0804">Transcription</keyword>
<evidence type="ECO:0000256" key="1">
    <source>
        <dbReference type="ARBA" id="ARBA00022491"/>
    </source>
</evidence>
<dbReference type="Gene3D" id="1.10.357.10">
    <property type="entry name" value="Tetracycline Repressor, domain 2"/>
    <property type="match status" value="1"/>
</dbReference>
<feature type="domain" description="HTH tetR-type" evidence="7">
    <location>
        <begin position="27"/>
        <end position="87"/>
    </location>
</feature>
<dbReference type="PANTHER" id="PTHR30055:SF175">
    <property type="entry name" value="HTH-TYPE TRANSCRIPTIONAL REPRESSOR KSTR2"/>
    <property type="match status" value="1"/>
</dbReference>
<dbReference type="AlphaFoldDB" id="A0A7W3ZD88"/>